<feature type="domain" description="SAM" evidence="1">
    <location>
        <begin position="45"/>
        <end position="111"/>
    </location>
</feature>
<protein>
    <recommendedName>
        <fullName evidence="1">SAM domain-containing protein</fullName>
    </recommendedName>
</protein>
<dbReference type="Proteomes" id="UP000261500">
    <property type="component" value="Unplaced"/>
</dbReference>
<name>A0A3B3TTW1_9TELE</name>
<dbReference type="PANTHER" id="PTHR20843">
    <property type="entry name" value="STERILE ALPHA MOTIF DOMAIN CONTAINING PROTEIN 10"/>
    <property type="match status" value="1"/>
</dbReference>
<dbReference type="InterPro" id="IPR052268">
    <property type="entry name" value="SAM_domain-containing_protein"/>
</dbReference>
<dbReference type="InterPro" id="IPR013761">
    <property type="entry name" value="SAM/pointed_sf"/>
</dbReference>
<accession>A0A3B3TTW1</accession>
<reference evidence="2" key="2">
    <citation type="submission" date="2025-09" db="UniProtKB">
        <authorList>
            <consortium name="Ensembl"/>
        </authorList>
    </citation>
    <scope>IDENTIFICATION</scope>
</reference>
<evidence type="ECO:0000313" key="2">
    <source>
        <dbReference type="Ensembl" id="ENSPLAP00000003729.1"/>
    </source>
</evidence>
<dbReference type="GeneTree" id="ENSGT00940000177410"/>
<dbReference type="AlphaFoldDB" id="A0A3B3TTW1"/>
<evidence type="ECO:0000313" key="3">
    <source>
        <dbReference type="Proteomes" id="UP000261500"/>
    </source>
</evidence>
<dbReference type="PANTHER" id="PTHR20843:SF0">
    <property type="entry name" value="PROTEIN AVEUGLE"/>
    <property type="match status" value="1"/>
</dbReference>
<dbReference type="InterPro" id="IPR001660">
    <property type="entry name" value="SAM"/>
</dbReference>
<dbReference type="Pfam" id="PF07647">
    <property type="entry name" value="SAM_2"/>
    <property type="match status" value="1"/>
</dbReference>
<reference evidence="2" key="1">
    <citation type="submission" date="2025-08" db="UniProtKB">
        <authorList>
            <consortium name="Ensembl"/>
        </authorList>
    </citation>
    <scope>IDENTIFICATION</scope>
</reference>
<dbReference type="GO" id="GO:0007169">
    <property type="term" value="P:cell surface receptor protein tyrosine kinase signaling pathway"/>
    <property type="evidence" value="ECO:0007669"/>
    <property type="project" value="TreeGrafter"/>
</dbReference>
<dbReference type="GO" id="GO:0009898">
    <property type="term" value="C:cytoplasmic side of plasma membrane"/>
    <property type="evidence" value="ECO:0007669"/>
    <property type="project" value="TreeGrafter"/>
</dbReference>
<proteinExistence type="predicted"/>
<keyword evidence="3" id="KW-1185">Reference proteome</keyword>
<sequence length="136" mass="15626">SHIILLHSPHFFCCNSPGNHKVAKLHLGRLQFLGIMSELHPVSSWSVEEVLEWIQEQHPGLMEILYKGIIKHDISGRALLRLREHHLQLLGVEDDEQQQEILQDLLLLRVQEEINELNDICSASSDISDTKLQNLN</sequence>
<dbReference type="Ensembl" id="ENSPLAT00000010851.1">
    <property type="protein sequence ID" value="ENSPLAP00000003729.1"/>
    <property type="gene ID" value="ENSPLAG00000005279.1"/>
</dbReference>
<dbReference type="PROSITE" id="PS50105">
    <property type="entry name" value="SAM_DOMAIN"/>
    <property type="match status" value="1"/>
</dbReference>
<evidence type="ECO:0000259" key="1">
    <source>
        <dbReference type="PROSITE" id="PS50105"/>
    </source>
</evidence>
<organism evidence="2 3">
    <name type="scientific">Poecilia latipinna</name>
    <name type="common">sailfin molly</name>
    <dbReference type="NCBI Taxonomy" id="48699"/>
    <lineage>
        <taxon>Eukaryota</taxon>
        <taxon>Metazoa</taxon>
        <taxon>Chordata</taxon>
        <taxon>Craniata</taxon>
        <taxon>Vertebrata</taxon>
        <taxon>Euteleostomi</taxon>
        <taxon>Actinopterygii</taxon>
        <taxon>Neopterygii</taxon>
        <taxon>Teleostei</taxon>
        <taxon>Neoteleostei</taxon>
        <taxon>Acanthomorphata</taxon>
        <taxon>Ovalentaria</taxon>
        <taxon>Atherinomorphae</taxon>
        <taxon>Cyprinodontiformes</taxon>
        <taxon>Poeciliidae</taxon>
        <taxon>Poeciliinae</taxon>
        <taxon>Poecilia</taxon>
    </lineage>
</organism>
<dbReference type="STRING" id="48699.ENSPLAP00000003729"/>
<dbReference type="Gene3D" id="1.10.150.50">
    <property type="entry name" value="Transcription Factor, Ets-1"/>
    <property type="match status" value="1"/>
</dbReference>
<dbReference type="SUPFAM" id="SSF47769">
    <property type="entry name" value="SAM/Pointed domain"/>
    <property type="match status" value="1"/>
</dbReference>